<dbReference type="EMBL" id="LR593886">
    <property type="protein sequence ID" value="VTR92267.1"/>
    <property type="molecule type" value="Genomic_DNA"/>
</dbReference>
<sequence length="150" mass="16199">MITIRRILVPTDFSECATPAVRYAAELADKFEAELVLLHVVPDTVLALPDAVMPTPTPMTDLDTLTESGKTGLANLITAMKLEKYKPRAEVRLGSPEQEIVEAVKDLNVDLVCIATHGREGIARVLLGSVAEMVVRHAPCPVLTVRPGTC</sequence>
<dbReference type="PANTHER" id="PTHR46268">
    <property type="entry name" value="STRESS RESPONSE PROTEIN NHAX"/>
    <property type="match status" value="1"/>
</dbReference>
<feature type="domain" description="UspA" evidence="5">
    <location>
        <begin position="4"/>
        <end position="146"/>
    </location>
</feature>
<dbReference type="Gene3D" id="3.40.50.620">
    <property type="entry name" value="HUPs"/>
    <property type="match status" value="1"/>
</dbReference>
<dbReference type="AlphaFoldDB" id="A0A6P2CUM5"/>
<dbReference type="PRINTS" id="PR01438">
    <property type="entry name" value="UNVRSLSTRESS"/>
</dbReference>
<accession>A0A6P2CUM5</accession>
<evidence type="ECO:0000313" key="6">
    <source>
        <dbReference type="EMBL" id="VTR92267.1"/>
    </source>
</evidence>
<dbReference type="SUPFAM" id="SSF52402">
    <property type="entry name" value="Adenine nucleotide alpha hydrolases-like"/>
    <property type="match status" value="1"/>
</dbReference>
<dbReference type="InterPro" id="IPR014729">
    <property type="entry name" value="Rossmann-like_a/b/a_fold"/>
</dbReference>
<dbReference type="PANTHER" id="PTHR46268:SF27">
    <property type="entry name" value="UNIVERSAL STRESS PROTEIN RV2623"/>
    <property type="match status" value="1"/>
</dbReference>
<dbReference type="Pfam" id="PF00582">
    <property type="entry name" value="Usp"/>
    <property type="match status" value="1"/>
</dbReference>
<dbReference type="InterPro" id="IPR006015">
    <property type="entry name" value="Universal_stress_UspA"/>
</dbReference>
<dbReference type="CDD" id="cd00293">
    <property type="entry name" value="USP-like"/>
    <property type="match status" value="1"/>
</dbReference>
<dbReference type="GO" id="GO:0005524">
    <property type="term" value="F:ATP binding"/>
    <property type="evidence" value="ECO:0007669"/>
    <property type="project" value="UniProtKB-KW"/>
</dbReference>
<dbReference type="GO" id="GO:0005737">
    <property type="term" value="C:cytoplasm"/>
    <property type="evidence" value="ECO:0007669"/>
    <property type="project" value="UniProtKB-SubCell"/>
</dbReference>
<reference evidence="6 7" key="1">
    <citation type="submission" date="2019-05" db="EMBL/GenBank/DDBJ databases">
        <authorList>
            <consortium name="Science for Life Laboratories"/>
        </authorList>
    </citation>
    <scope>NUCLEOTIDE SEQUENCE [LARGE SCALE GENOMIC DNA]</scope>
    <source>
        <strain evidence="6">Soil9</strain>
    </source>
</reference>
<keyword evidence="3" id="KW-0067">ATP-binding</keyword>
<dbReference type="PIRSF" id="PIRSF006276">
    <property type="entry name" value="UspA"/>
    <property type="match status" value="1"/>
</dbReference>
<dbReference type="RefSeq" id="WP_162667161.1">
    <property type="nucleotide sequence ID" value="NZ_LR593886.1"/>
</dbReference>
<evidence type="ECO:0000256" key="4">
    <source>
        <dbReference type="PIRNR" id="PIRNR006276"/>
    </source>
</evidence>
<dbReference type="KEGG" id="gms:SOIL9_54470"/>
<gene>
    <name evidence="6" type="ORF">SOIL9_54470</name>
</gene>
<proteinExistence type="inferred from homology"/>
<keyword evidence="7" id="KW-1185">Reference proteome</keyword>
<name>A0A6P2CUM5_9BACT</name>
<evidence type="ECO:0000256" key="2">
    <source>
        <dbReference type="ARBA" id="ARBA00022741"/>
    </source>
</evidence>
<evidence type="ECO:0000256" key="1">
    <source>
        <dbReference type="ARBA" id="ARBA00008791"/>
    </source>
</evidence>
<comment type="similarity">
    <text evidence="1 4">Belongs to the universal stress protein A family.</text>
</comment>
<dbReference type="Proteomes" id="UP000464178">
    <property type="component" value="Chromosome"/>
</dbReference>
<keyword evidence="2" id="KW-0547">Nucleotide-binding</keyword>
<dbReference type="InterPro" id="IPR006016">
    <property type="entry name" value="UspA"/>
</dbReference>
<comment type="subcellular location">
    <subcellularLocation>
        <location evidence="4">Cytoplasm</location>
    </subcellularLocation>
</comment>
<keyword evidence="4" id="KW-0963">Cytoplasm</keyword>
<evidence type="ECO:0000256" key="3">
    <source>
        <dbReference type="ARBA" id="ARBA00022840"/>
    </source>
</evidence>
<evidence type="ECO:0000259" key="5">
    <source>
        <dbReference type="Pfam" id="PF00582"/>
    </source>
</evidence>
<evidence type="ECO:0000313" key="7">
    <source>
        <dbReference type="Proteomes" id="UP000464178"/>
    </source>
</evidence>
<protein>
    <recommendedName>
        <fullName evidence="4">Universal stress protein</fullName>
    </recommendedName>
</protein>
<organism evidence="6 7">
    <name type="scientific">Gemmata massiliana</name>
    <dbReference type="NCBI Taxonomy" id="1210884"/>
    <lineage>
        <taxon>Bacteria</taxon>
        <taxon>Pseudomonadati</taxon>
        <taxon>Planctomycetota</taxon>
        <taxon>Planctomycetia</taxon>
        <taxon>Gemmatales</taxon>
        <taxon>Gemmataceae</taxon>
        <taxon>Gemmata</taxon>
    </lineage>
</organism>